<dbReference type="GO" id="GO:0005524">
    <property type="term" value="F:ATP binding"/>
    <property type="evidence" value="ECO:0007669"/>
    <property type="project" value="UniProtKB-KW"/>
</dbReference>
<comment type="catalytic activity">
    <reaction evidence="1">
        <text>ATP + protein L-histidine = ADP + protein N-phospho-L-histidine.</text>
        <dbReference type="EC" id="2.7.13.3"/>
    </reaction>
</comment>
<feature type="domain" description="Histidine kinase" evidence="12">
    <location>
        <begin position="1"/>
        <end position="202"/>
    </location>
</feature>
<evidence type="ECO:0000313" key="13">
    <source>
        <dbReference type="EMBL" id="GIM46740.1"/>
    </source>
</evidence>
<evidence type="ECO:0000256" key="11">
    <source>
        <dbReference type="ARBA" id="ARBA00023136"/>
    </source>
</evidence>
<dbReference type="RefSeq" id="WP_282199802.1">
    <property type="nucleotide sequence ID" value="NZ_BOQE01000001.1"/>
</dbReference>
<keyword evidence="11" id="KW-0472">Membrane</keyword>
<dbReference type="InterPro" id="IPR036890">
    <property type="entry name" value="HATPase_C_sf"/>
</dbReference>
<dbReference type="Gene3D" id="3.30.565.10">
    <property type="entry name" value="Histidine kinase-like ATPase, C-terminal domain"/>
    <property type="match status" value="1"/>
</dbReference>
<dbReference type="PANTHER" id="PTHR43047">
    <property type="entry name" value="TWO-COMPONENT HISTIDINE PROTEIN KINASE"/>
    <property type="match status" value="1"/>
</dbReference>
<gene>
    <name evidence="13" type="ORF">DNHGIG_22890</name>
</gene>
<protein>
    <recommendedName>
        <fullName evidence="3">histidine kinase</fullName>
        <ecNumber evidence="3">2.7.13.3</ecNumber>
    </recommendedName>
</protein>
<dbReference type="InterPro" id="IPR003661">
    <property type="entry name" value="HisK_dim/P_dom"/>
</dbReference>
<organism evidence="13 14">
    <name type="scientific">Collibacillus ludicampi</name>
    <dbReference type="NCBI Taxonomy" id="2771369"/>
    <lineage>
        <taxon>Bacteria</taxon>
        <taxon>Bacillati</taxon>
        <taxon>Bacillota</taxon>
        <taxon>Bacilli</taxon>
        <taxon>Bacillales</taxon>
        <taxon>Alicyclobacillaceae</taxon>
        <taxon>Collibacillus</taxon>
    </lineage>
</organism>
<keyword evidence="7" id="KW-0547">Nucleotide-binding</keyword>
<dbReference type="InterPro" id="IPR005467">
    <property type="entry name" value="His_kinase_dom"/>
</dbReference>
<evidence type="ECO:0000256" key="1">
    <source>
        <dbReference type="ARBA" id="ARBA00000085"/>
    </source>
</evidence>
<dbReference type="PANTHER" id="PTHR43047:SF72">
    <property type="entry name" value="OSMOSENSING HISTIDINE PROTEIN KINASE SLN1"/>
    <property type="match status" value="1"/>
</dbReference>
<keyword evidence="14" id="KW-1185">Reference proteome</keyword>
<evidence type="ECO:0000256" key="3">
    <source>
        <dbReference type="ARBA" id="ARBA00012438"/>
    </source>
</evidence>
<proteinExistence type="predicted"/>
<dbReference type="PRINTS" id="PR00344">
    <property type="entry name" value="BCTRLSENSOR"/>
</dbReference>
<dbReference type="SMART" id="SM00387">
    <property type="entry name" value="HATPase_c"/>
    <property type="match status" value="1"/>
</dbReference>
<dbReference type="CDD" id="cd00082">
    <property type="entry name" value="HisKA"/>
    <property type="match status" value="1"/>
</dbReference>
<evidence type="ECO:0000256" key="10">
    <source>
        <dbReference type="ARBA" id="ARBA00023012"/>
    </source>
</evidence>
<dbReference type="SUPFAM" id="SSF55874">
    <property type="entry name" value="ATPase domain of HSP90 chaperone/DNA topoisomerase II/histidine kinase"/>
    <property type="match status" value="1"/>
</dbReference>
<sequence>MEALQDGLIEGEDERQKYFQIMYQETLQMSCLIDDLMDLIKLEKKEVSLFKTAVDLREVIKKVAFLFHHEADEKQTSIEIHVLDDLPQIYADRHRVVQILKNLLHNAVKFTDQGTIKMMAVPDGKYVKVQVADTGMGIPQNDLERIWERFFKGDRVRSKNNKGSGLGLAIVKQLVELHQGKISVESELGKGTVFTLWLPVIDGITNEVKTGNSFSPHTHE</sequence>
<keyword evidence="4" id="KW-1003">Cell membrane</keyword>
<evidence type="ECO:0000256" key="4">
    <source>
        <dbReference type="ARBA" id="ARBA00022475"/>
    </source>
</evidence>
<keyword evidence="8" id="KW-0418">Kinase</keyword>
<dbReference type="Proteomes" id="UP001057291">
    <property type="component" value="Unassembled WGS sequence"/>
</dbReference>
<comment type="subcellular location">
    <subcellularLocation>
        <location evidence="2">Cell membrane</location>
    </subcellularLocation>
</comment>
<keyword evidence="10" id="KW-0902">Two-component regulatory system</keyword>
<dbReference type="GO" id="GO:0005886">
    <property type="term" value="C:plasma membrane"/>
    <property type="evidence" value="ECO:0007669"/>
    <property type="project" value="UniProtKB-SubCell"/>
</dbReference>
<dbReference type="EMBL" id="BOQE01000001">
    <property type="protein sequence ID" value="GIM46740.1"/>
    <property type="molecule type" value="Genomic_DNA"/>
</dbReference>
<evidence type="ECO:0000256" key="8">
    <source>
        <dbReference type="ARBA" id="ARBA00022777"/>
    </source>
</evidence>
<comment type="caution">
    <text evidence="13">The sequence shown here is derived from an EMBL/GenBank/DDBJ whole genome shotgun (WGS) entry which is preliminary data.</text>
</comment>
<dbReference type="FunFam" id="3.30.565.10:FF:000023">
    <property type="entry name" value="PAS domain-containing sensor histidine kinase"/>
    <property type="match status" value="1"/>
</dbReference>
<accession>A0AAV4LG30</accession>
<dbReference type="InterPro" id="IPR003594">
    <property type="entry name" value="HATPase_dom"/>
</dbReference>
<dbReference type="InterPro" id="IPR004358">
    <property type="entry name" value="Sig_transdc_His_kin-like_C"/>
</dbReference>
<keyword evidence="5" id="KW-0597">Phosphoprotein</keyword>
<dbReference type="EC" id="2.7.13.3" evidence="3"/>
<dbReference type="GO" id="GO:0009927">
    <property type="term" value="F:histidine phosphotransfer kinase activity"/>
    <property type="evidence" value="ECO:0007669"/>
    <property type="project" value="TreeGrafter"/>
</dbReference>
<dbReference type="Pfam" id="PF02518">
    <property type="entry name" value="HATPase_c"/>
    <property type="match status" value="1"/>
</dbReference>
<evidence type="ECO:0000256" key="9">
    <source>
        <dbReference type="ARBA" id="ARBA00022840"/>
    </source>
</evidence>
<dbReference type="PROSITE" id="PS50109">
    <property type="entry name" value="HIS_KIN"/>
    <property type="match status" value="1"/>
</dbReference>
<evidence type="ECO:0000256" key="7">
    <source>
        <dbReference type="ARBA" id="ARBA00022741"/>
    </source>
</evidence>
<evidence type="ECO:0000256" key="6">
    <source>
        <dbReference type="ARBA" id="ARBA00022679"/>
    </source>
</evidence>
<dbReference type="GO" id="GO:0000155">
    <property type="term" value="F:phosphorelay sensor kinase activity"/>
    <property type="evidence" value="ECO:0007669"/>
    <property type="project" value="InterPro"/>
</dbReference>
<dbReference type="AlphaFoldDB" id="A0AAV4LG30"/>
<name>A0AAV4LG30_9BACL</name>
<keyword evidence="9" id="KW-0067">ATP-binding</keyword>
<dbReference type="CDD" id="cd16922">
    <property type="entry name" value="HATPase_EvgS-ArcB-TorS-like"/>
    <property type="match status" value="1"/>
</dbReference>
<evidence type="ECO:0000259" key="12">
    <source>
        <dbReference type="PROSITE" id="PS50109"/>
    </source>
</evidence>
<reference evidence="13" key="1">
    <citation type="journal article" date="2023" name="Int. J. Syst. Evol. Microbiol.">
        <title>Collibacillus ludicampi gen. nov., sp. nov., a new soil bacterium of the family Alicyclobacillaceae.</title>
        <authorList>
            <person name="Jojima T."/>
            <person name="Ioku Y."/>
            <person name="Fukuta Y."/>
            <person name="Shirasaka N."/>
            <person name="Matsumura Y."/>
            <person name="Mori M."/>
        </authorList>
    </citation>
    <scope>NUCLEOTIDE SEQUENCE</scope>
    <source>
        <strain evidence="13">TP075</strain>
    </source>
</reference>
<evidence type="ECO:0000256" key="2">
    <source>
        <dbReference type="ARBA" id="ARBA00004236"/>
    </source>
</evidence>
<evidence type="ECO:0000313" key="14">
    <source>
        <dbReference type="Proteomes" id="UP001057291"/>
    </source>
</evidence>
<evidence type="ECO:0000256" key="5">
    <source>
        <dbReference type="ARBA" id="ARBA00022553"/>
    </source>
</evidence>
<keyword evidence="6" id="KW-0808">Transferase</keyword>